<dbReference type="EMBL" id="CVRI01000057">
    <property type="protein sequence ID" value="CRL02407.1"/>
    <property type="molecule type" value="Genomic_DNA"/>
</dbReference>
<name>A0A1J1IQA8_9DIPT</name>
<feature type="compositionally biased region" description="Basic and acidic residues" evidence="7">
    <location>
        <begin position="368"/>
        <end position="377"/>
    </location>
</feature>
<keyword evidence="5" id="KW-0539">Nucleus</keyword>
<dbReference type="SUPFAM" id="SSF48452">
    <property type="entry name" value="TPR-like"/>
    <property type="match status" value="1"/>
</dbReference>
<dbReference type="OrthoDB" id="5587616at2759"/>
<dbReference type="GO" id="GO:0005654">
    <property type="term" value="C:nucleoplasm"/>
    <property type="evidence" value="ECO:0007669"/>
    <property type="project" value="TreeGrafter"/>
</dbReference>
<feature type="region of interest" description="Disordered" evidence="7">
    <location>
        <begin position="100"/>
        <end position="148"/>
    </location>
</feature>
<dbReference type="PANTHER" id="PTHR15081:SF1">
    <property type="entry name" value="NUCLEAR AUTOANTIGENIC SPERM PROTEIN"/>
    <property type="match status" value="1"/>
</dbReference>
<dbReference type="InterPro" id="IPR011990">
    <property type="entry name" value="TPR-like_helical_dom_sf"/>
</dbReference>
<organism evidence="9 10">
    <name type="scientific">Clunio marinus</name>
    <dbReference type="NCBI Taxonomy" id="568069"/>
    <lineage>
        <taxon>Eukaryota</taxon>
        <taxon>Metazoa</taxon>
        <taxon>Ecdysozoa</taxon>
        <taxon>Arthropoda</taxon>
        <taxon>Hexapoda</taxon>
        <taxon>Insecta</taxon>
        <taxon>Pterygota</taxon>
        <taxon>Neoptera</taxon>
        <taxon>Endopterygota</taxon>
        <taxon>Diptera</taxon>
        <taxon>Nematocera</taxon>
        <taxon>Chironomoidea</taxon>
        <taxon>Chironomidae</taxon>
        <taxon>Clunio</taxon>
    </lineage>
</organism>
<feature type="compositionally biased region" description="Low complexity" evidence="7">
    <location>
        <begin position="345"/>
        <end position="367"/>
    </location>
</feature>
<dbReference type="InterPro" id="IPR051730">
    <property type="entry name" value="NASP-like"/>
</dbReference>
<protein>
    <submittedName>
        <fullName evidence="9">CLUMA_CG015326, isoform A</fullName>
    </submittedName>
</protein>
<dbReference type="PROSITE" id="PS50005">
    <property type="entry name" value="TPR"/>
    <property type="match status" value="1"/>
</dbReference>
<dbReference type="GO" id="GO:0042393">
    <property type="term" value="F:histone binding"/>
    <property type="evidence" value="ECO:0007669"/>
    <property type="project" value="TreeGrafter"/>
</dbReference>
<dbReference type="Pfam" id="PF13181">
    <property type="entry name" value="TPR_8"/>
    <property type="match status" value="1"/>
</dbReference>
<sequence length="433" mass="47303">MTENYSNPNYVTPTSTMAEKPEDQFSSEEKIAKAKELYARGCRNFYVKTYSDAADDLSEACKLFGEVHGIDGEELGETYLMYAKALIAVGQDENKIVDVPEEDSEDEPAEEDDGDSEVEAEGSEADATKGETKNGIENGENTVNGHEEAVAADEPQPCTSGMMENDNSNDVQELINEEMDDGGNLELAWEVLQNAALIFERQGSKGLNNLMDVYIEMAGISLENGNFEVAINDFKRALNVFLDLEDADQNERINAEIYYKIGLCHLATNAYEESVKSFQKAADIIAEVVNVEKKKEEQTDDVLATIKDLEETQQEILNKIAEIGETKAEEIAHVKKELEKMFGPGVVGESSGAGSSSSAAPSSSSKISEAEKPKATDISHLIKRKKTDSDVECSPAKKQALDTTSGEKINVEQASEQKITDEATATTVQVIEN</sequence>
<keyword evidence="4 6" id="KW-0802">TPR repeat</keyword>
<feature type="compositionally biased region" description="Polar residues" evidence="7">
    <location>
        <begin position="401"/>
        <end position="416"/>
    </location>
</feature>
<feature type="compositionally biased region" description="Polar residues" evidence="7">
    <location>
        <begin position="1"/>
        <end position="17"/>
    </location>
</feature>
<evidence type="ECO:0000256" key="6">
    <source>
        <dbReference type="PROSITE-ProRule" id="PRU00339"/>
    </source>
</evidence>
<feature type="domain" description="Tetratricopeptide SHNi-TPR" evidence="8">
    <location>
        <begin position="212"/>
        <end position="239"/>
    </location>
</feature>
<dbReference type="Proteomes" id="UP000183832">
    <property type="component" value="Unassembled WGS sequence"/>
</dbReference>
<dbReference type="SMART" id="SM00028">
    <property type="entry name" value="TPR"/>
    <property type="match status" value="3"/>
</dbReference>
<dbReference type="Gene3D" id="1.25.40.10">
    <property type="entry name" value="Tetratricopeptide repeat domain"/>
    <property type="match status" value="1"/>
</dbReference>
<dbReference type="AlphaFoldDB" id="A0A1J1IQA8"/>
<dbReference type="Pfam" id="PF10516">
    <property type="entry name" value="SHNi-TPR"/>
    <property type="match status" value="1"/>
</dbReference>
<comment type="subcellular location">
    <subcellularLocation>
        <location evidence="1">Nucleus</location>
    </subcellularLocation>
</comment>
<dbReference type="GO" id="GO:0006335">
    <property type="term" value="P:DNA replication-dependent chromatin assembly"/>
    <property type="evidence" value="ECO:0007669"/>
    <property type="project" value="TreeGrafter"/>
</dbReference>
<dbReference type="STRING" id="568069.A0A1J1IQA8"/>
<dbReference type="GO" id="GO:0034080">
    <property type="term" value="P:CENP-A containing chromatin assembly"/>
    <property type="evidence" value="ECO:0007669"/>
    <property type="project" value="TreeGrafter"/>
</dbReference>
<evidence type="ECO:0000256" key="3">
    <source>
        <dbReference type="ARBA" id="ARBA00022737"/>
    </source>
</evidence>
<dbReference type="PANTHER" id="PTHR15081">
    <property type="entry name" value="NUCLEAR AUTOANTIGENIC SPERM PROTEIN NASP -RELATED"/>
    <property type="match status" value="1"/>
</dbReference>
<evidence type="ECO:0000256" key="1">
    <source>
        <dbReference type="ARBA" id="ARBA00004123"/>
    </source>
</evidence>
<evidence type="ECO:0000256" key="5">
    <source>
        <dbReference type="ARBA" id="ARBA00023242"/>
    </source>
</evidence>
<evidence type="ECO:0000256" key="4">
    <source>
        <dbReference type="ARBA" id="ARBA00022803"/>
    </source>
</evidence>
<keyword evidence="3" id="KW-0677">Repeat</keyword>
<dbReference type="InterPro" id="IPR019544">
    <property type="entry name" value="Tetratricopeptide_SHNi-TPR_dom"/>
</dbReference>
<keyword evidence="10" id="KW-1185">Reference proteome</keyword>
<dbReference type="InterPro" id="IPR019734">
    <property type="entry name" value="TPR_rpt"/>
</dbReference>
<feature type="region of interest" description="Disordered" evidence="7">
    <location>
        <begin position="345"/>
        <end position="416"/>
    </location>
</feature>
<accession>A0A1J1IQA8</accession>
<feature type="region of interest" description="Disordered" evidence="7">
    <location>
        <begin position="1"/>
        <end position="27"/>
    </location>
</feature>
<evidence type="ECO:0000256" key="7">
    <source>
        <dbReference type="SAM" id="MobiDB-lite"/>
    </source>
</evidence>
<evidence type="ECO:0000259" key="8">
    <source>
        <dbReference type="Pfam" id="PF10516"/>
    </source>
</evidence>
<evidence type="ECO:0000313" key="10">
    <source>
        <dbReference type="Proteomes" id="UP000183832"/>
    </source>
</evidence>
<reference evidence="9 10" key="1">
    <citation type="submission" date="2015-04" db="EMBL/GenBank/DDBJ databases">
        <authorList>
            <person name="Syromyatnikov M.Y."/>
            <person name="Popov V.N."/>
        </authorList>
    </citation>
    <scope>NUCLEOTIDE SEQUENCE [LARGE SCALE GENOMIC DNA]</scope>
</reference>
<feature type="repeat" description="TPR" evidence="6">
    <location>
        <begin position="255"/>
        <end position="288"/>
    </location>
</feature>
<evidence type="ECO:0000313" key="9">
    <source>
        <dbReference type="EMBL" id="CRL02407.1"/>
    </source>
</evidence>
<feature type="compositionally biased region" description="Acidic residues" evidence="7">
    <location>
        <begin position="100"/>
        <end position="124"/>
    </location>
</feature>
<comment type="similarity">
    <text evidence="2">Belongs to the NASP family.</text>
</comment>
<proteinExistence type="inferred from homology"/>
<gene>
    <name evidence="9" type="primary">putative Protein NASP homolog</name>
    <name evidence="9" type="ORF">CLUMA_CG015326</name>
</gene>
<evidence type="ECO:0000256" key="2">
    <source>
        <dbReference type="ARBA" id="ARBA00008402"/>
    </source>
</evidence>